<comment type="subcellular location">
    <subcellularLocation>
        <location evidence="1">Membrane</location>
        <topology evidence="1">Multi-pass membrane protein</topology>
    </subcellularLocation>
</comment>
<feature type="transmembrane region" description="Helical" evidence="7">
    <location>
        <begin position="338"/>
        <end position="357"/>
    </location>
</feature>
<evidence type="ECO:0000313" key="9">
    <source>
        <dbReference type="EMBL" id="KAK8867906.1"/>
    </source>
</evidence>
<evidence type="ECO:0000256" key="2">
    <source>
        <dbReference type="ARBA" id="ARBA00007282"/>
    </source>
</evidence>
<comment type="caution">
    <text evidence="9">The sequence shown here is derived from an EMBL/GenBank/DDBJ whole genome shotgun (WGS) entry which is preliminary data.</text>
</comment>
<organism evidence="9 10">
    <name type="scientific">Apiospora arundinis</name>
    <dbReference type="NCBI Taxonomy" id="335852"/>
    <lineage>
        <taxon>Eukaryota</taxon>
        <taxon>Fungi</taxon>
        <taxon>Dikarya</taxon>
        <taxon>Ascomycota</taxon>
        <taxon>Pezizomycotina</taxon>
        <taxon>Sordariomycetes</taxon>
        <taxon>Xylariomycetidae</taxon>
        <taxon>Amphisphaeriales</taxon>
        <taxon>Apiosporaceae</taxon>
        <taxon>Apiospora</taxon>
    </lineage>
</organism>
<dbReference type="PANTHER" id="PTHR31595:SF60">
    <property type="entry name" value="BIOSYNTHESIS PROTEIN (TRI7), PUTATIVE (AFU_ORTHOLOGUE AFUA_8G05970)-RELATED"/>
    <property type="match status" value="1"/>
</dbReference>
<evidence type="ECO:0000256" key="7">
    <source>
        <dbReference type="SAM" id="Phobius"/>
    </source>
</evidence>
<evidence type="ECO:0000256" key="1">
    <source>
        <dbReference type="ARBA" id="ARBA00004141"/>
    </source>
</evidence>
<dbReference type="EMBL" id="JAPCWZ010000004">
    <property type="protein sequence ID" value="KAK8867906.1"/>
    <property type="molecule type" value="Genomic_DNA"/>
</dbReference>
<keyword evidence="5 7" id="KW-1133">Transmembrane helix</keyword>
<evidence type="ECO:0000256" key="4">
    <source>
        <dbReference type="ARBA" id="ARBA00022692"/>
    </source>
</evidence>
<evidence type="ECO:0000259" key="8">
    <source>
        <dbReference type="Pfam" id="PF13813"/>
    </source>
</evidence>
<accession>A0ABR2ISV3</accession>
<protein>
    <recommendedName>
        <fullName evidence="8">Wax synthase domain-containing protein</fullName>
    </recommendedName>
</protein>
<dbReference type="PANTHER" id="PTHR31595">
    <property type="entry name" value="LONG-CHAIN-ALCOHOL O-FATTY-ACYLTRANSFERASE 3-RELATED"/>
    <property type="match status" value="1"/>
</dbReference>
<evidence type="ECO:0000256" key="6">
    <source>
        <dbReference type="ARBA" id="ARBA00023136"/>
    </source>
</evidence>
<dbReference type="Proteomes" id="UP001390339">
    <property type="component" value="Unassembled WGS sequence"/>
</dbReference>
<evidence type="ECO:0000256" key="5">
    <source>
        <dbReference type="ARBA" id="ARBA00022989"/>
    </source>
</evidence>
<name>A0ABR2ISV3_9PEZI</name>
<feature type="transmembrane region" description="Helical" evidence="7">
    <location>
        <begin position="220"/>
        <end position="245"/>
    </location>
</feature>
<keyword evidence="3" id="KW-0808">Transferase</keyword>
<reference evidence="9 10" key="1">
    <citation type="journal article" date="2024" name="IMA Fungus">
        <title>Apiospora arundinis, a panoply of carbohydrate-active enzymes and secondary metabolites.</title>
        <authorList>
            <person name="Sorensen T."/>
            <person name="Petersen C."/>
            <person name="Muurmann A.T."/>
            <person name="Christiansen J.V."/>
            <person name="Brundto M.L."/>
            <person name="Overgaard C.K."/>
            <person name="Boysen A.T."/>
            <person name="Wollenberg R.D."/>
            <person name="Larsen T.O."/>
            <person name="Sorensen J.L."/>
            <person name="Nielsen K.L."/>
            <person name="Sondergaard T.E."/>
        </authorList>
    </citation>
    <scope>NUCLEOTIDE SEQUENCE [LARGE SCALE GENOMIC DNA]</scope>
    <source>
        <strain evidence="9 10">AAU 773</strain>
    </source>
</reference>
<sequence>MDSGIFASSQRWAQALPVISALSVQLVPSVVLAYVPASSIQLRRASLLVVAVFAAHAVLYIPIVVHNFVWRTTSAALAAILAFRSCDVLCLHPVGPEHLTVPKRKKDDTSAEDLSAGLFTSRLFLAWRQLWNMRGIGTRRAGHVTPFSKSQPGYVPTRGDFIVGHILRVVAAVIIMDFCANIPPENVSVNYSFGKQHLMWRLSEVDMEEIFLRVAGTTGFWVNMACYIAAMYGCLAVLFVGLLGLDDPADWPPVFGSISNAWTIQRFWGMTWHQTLRLLLSANCDFVLLSVLRLPRNSILTKHARLCASFALSGALHHVVDALVGVPLRESGMFRFMVMQWIGILVEDVLAALWGVVGSSSSNNDRRSTSWGMRCVGYAWVCLWLVWTSPSVFYPYTRVTAGAHQDHSMLPFTMKAVL</sequence>
<feature type="transmembrane region" description="Helical" evidence="7">
    <location>
        <begin position="47"/>
        <end position="69"/>
    </location>
</feature>
<evidence type="ECO:0000256" key="3">
    <source>
        <dbReference type="ARBA" id="ARBA00022679"/>
    </source>
</evidence>
<gene>
    <name evidence="9" type="ORF">PGQ11_006484</name>
</gene>
<proteinExistence type="inferred from homology"/>
<feature type="transmembrane region" description="Helical" evidence="7">
    <location>
        <begin position="12"/>
        <end position="35"/>
    </location>
</feature>
<dbReference type="Pfam" id="PF13813">
    <property type="entry name" value="MBOAT_2"/>
    <property type="match status" value="1"/>
</dbReference>
<feature type="transmembrane region" description="Helical" evidence="7">
    <location>
        <begin position="369"/>
        <end position="387"/>
    </location>
</feature>
<dbReference type="InterPro" id="IPR032805">
    <property type="entry name" value="Wax_synthase_dom"/>
</dbReference>
<feature type="domain" description="Wax synthase" evidence="8">
    <location>
        <begin position="251"/>
        <end position="338"/>
    </location>
</feature>
<evidence type="ECO:0000313" key="10">
    <source>
        <dbReference type="Proteomes" id="UP001390339"/>
    </source>
</evidence>
<keyword evidence="4 7" id="KW-0812">Transmembrane</keyword>
<comment type="similarity">
    <text evidence="2">Belongs to the wax synthase family.</text>
</comment>
<dbReference type="InterPro" id="IPR044851">
    <property type="entry name" value="Wax_synthase"/>
</dbReference>
<keyword evidence="6 7" id="KW-0472">Membrane</keyword>
<keyword evidence="10" id="KW-1185">Reference proteome</keyword>